<organism evidence="3 4">
    <name type="scientific">Lasiosphaeria hispida</name>
    <dbReference type="NCBI Taxonomy" id="260671"/>
    <lineage>
        <taxon>Eukaryota</taxon>
        <taxon>Fungi</taxon>
        <taxon>Dikarya</taxon>
        <taxon>Ascomycota</taxon>
        <taxon>Pezizomycotina</taxon>
        <taxon>Sordariomycetes</taxon>
        <taxon>Sordariomycetidae</taxon>
        <taxon>Sordariales</taxon>
        <taxon>Lasiosphaeriaceae</taxon>
        <taxon>Lasiosphaeria</taxon>
    </lineage>
</organism>
<dbReference type="PANTHER" id="PTHR10694:SF7">
    <property type="entry name" value="[HISTONE H3]-TRIMETHYL-L-LYSINE(9) DEMETHYLASE"/>
    <property type="match status" value="1"/>
</dbReference>
<dbReference type="GO" id="GO:0005634">
    <property type="term" value="C:nucleus"/>
    <property type="evidence" value="ECO:0007669"/>
    <property type="project" value="TreeGrafter"/>
</dbReference>
<dbReference type="SUPFAM" id="SSF51197">
    <property type="entry name" value="Clavaminate synthase-like"/>
    <property type="match status" value="1"/>
</dbReference>
<dbReference type="GO" id="GO:0051864">
    <property type="term" value="F:histone H3K36 demethylase activity"/>
    <property type="evidence" value="ECO:0007669"/>
    <property type="project" value="TreeGrafter"/>
</dbReference>
<sequence length="1059" mass="118161">MATQLDCLIGQVEKLLERLKSARDKVDHKRQFRKPSTSTQVRSRDPSVPDPIRQTLTNIIEEAKHILQSHESADEESLLEAASNDAQHPSALSEDAEPSNDPPPQDAGECDPSTAPSASNLSDSEDDSSPTALGESPRAQEDDVSTTQQDAGEEGGTPISLSDSEDDGDDQEDGSSTSNQDAEEEPADPPSAAMKYELDGDVLVLHPSVEQWLDFPAILASARAHGAHEIGAFKVAVPQGLQYPLPRREEASKQCRGYLATALPNKTYEIEMVPRRQVFRQSAPCPLSAHEAVQMHERLLGTENGLDGVYYRTDVAAETPSQRTAAYLPQESIIWPLKGNKLDKTRCFIPGLHSPFAYESGAQFGASFSYHREDYGLYSISHLHKGRKLWNITPPSAVDLFAKKVKEAGNVPWECEQCVRHAGVFVPVSTLEEWDVPFTILDQRESEIIITFPGAYHGGFSTGYTIAEAVNYAGRDWVPDGQASCLPTCPGGGNISTDLLEFLGPNEEQRRQEELEAETISGKRKDKSPTNLSGSRHKGRDVEPTTDSRSFEHIINTFSLEPTERIRQMIDYIITQQFPERWLDCADRTTFQKRLEQFLPSGRLDGLVLMKVVRAICIGSRLALRDMRDVRHMVEDIKSTIQELRAKYDALAIIRQLGDSWALFVVNWSSNTVTSIGVPGPQAELWRTQLCGLVGCELQLEITQLEGDIQDSSIHCCFALQHYLQTTPHTPTGTDPNSLRARYLAMLLGIWVSSSQLPVLTGEKIADRPDPTAEPLVHHDPAETAACADSHQCIFRELGKHSQGKEALKDGNLTLERKARLLQMVMQCSIPLPQAATPEELRGTVGRLVTKLSEIRRSARRCVVEERITLMLLAEQYHIALLHARGQLRSERAIRRREACEGSLEPKQKITTRTMAYNQLMKEQTLMRLKDLQESVKEGEALRALAFKLGSHSFILTLPSDVVRPHDFVLDFAREGSCFKSLTSPINPVDYNRLEGDELDYFVTWFKNMRPDLQAISAYPMARWESGFSAAPEAIVPSKRQGLKWELRPYRSKKQKDTG</sequence>
<dbReference type="GO" id="GO:0032454">
    <property type="term" value="F:histone H3K9 demethylase activity"/>
    <property type="evidence" value="ECO:0007669"/>
    <property type="project" value="TreeGrafter"/>
</dbReference>
<comment type="caution">
    <text evidence="3">The sequence shown here is derived from an EMBL/GenBank/DDBJ whole genome shotgun (WGS) entry which is preliminary data.</text>
</comment>
<dbReference type="AlphaFoldDB" id="A0AAJ0MKN4"/>
<accession>A0AAJ0MKN4</accession>
<evidence type="ECO:0000259" key="2">
    <source>
        <dbReference type="PROSITE" id="PS51184"/>
    </source>
</evidence>
<dbReference type="InterPro" id="IPR003347">
    <property type="entry name" value="JmjC_dom"/>
</dbReference>
<feature type="region of interest" description="Disordered" evidence="1">
    <location>
        <begin position="67"/>
        <end position="193"/>
    </location>
</feature>
<gene>
    <name evidence="3" type="ORF">B0T25DRAFT_56750</name>
</gene>
<feature type="region of interest" description="Disordered" evidence="1">
    <location>
        <begin position="508"/>
        <end position="546"/>
    </location>
</feature>
<evidence type="ECO:0000313" key="3">
    <source>
        <dbReference type="EMBL" id="KAK3363990.1"/>
    </source>
</evidence>
<evidence type="ECO:0000313" key="4">
    <source>
        <dbReference type="Proteomes" id="UP001275084"/>
    </source>
</evidence>
<feature type="compositionally biased region" description="Acidic residues" evidence="1">
    <location>
        <begin position="163"/>
        <end position="173"/>
    </location>
</feature>
<reference evidence="3" key="1">
    <citation type="journal article" date="2023" name="Mol. Phylogenet. Evol.">
        <title>Genome-scale phylogeny and comparative genomics of the fungal order Sordariales.</title>
        <authorList>
            <person name="Hensen N."/>
            <person name="Bonometti L."/>
            <person name="Westerberg I."/>
            <person name="Brannstrom I.O."/>
            <person name="Guillou S."/>
            <person name="Cros-Aarteil S."/>
            <person name="Calhoun S."/>
            <person name="Haridas S."/>
            <person name="Kuo A."/>
            <person name="Mondo S."/>
            <person name="Pangilinan J."/>
            <person name="Riley R."/>
            <person name="LaButti K."/>
            <person name="Andreopoulos B."/>
            <person name="Lipzen A."/>
            <person name="Chen C."/>
            <person name="Yan M."/>
            <person name="Daum C."/>
            <person name="Ng V."/>
            <person name="Clum A."/>
            <person name="Steindorff A."/>
            <person name="Ohm R.A."/>
            <person name="Martin F."/>
            <person name="Silar P."/>
            <person name="Natvig D.O."/>
            <person name="Lalanne C."/>
            <person name="Gautier V."/>
            <person name="Ament-Velasquez S.L."/>
            <person name="Kruys A."/>
            <person name="Hutchinson M.I."/>
            <person name="Powell A.J."/>
            <person name="Barry K."/>
            <person name="Miller A.N."/>
            <person name="Grigoriev I.V."/>
            <person name="Debuchy R."/>
            <person name="Gladieux P."/>
            <person name="Hiltunen Thoren M."/>
            <person name="Johannesson H."/>
        </authorList>
    </citation>
    <scope>NUCLEOTIDE SEQUENCE</scope>
    <source>
        <strain evidence="3">CBS 955.72</strain>
    </source>
</reference>
<dbReference type="PROSITE" id="PS51184">
    <property type="entry name" value="JMJC"/>
    <property type="match status" value="1"/>
</dbReference>
<dbReference type="Proteomes" id="UP001275084">
    <property type="component" value="Unassembled WGS sequence"/>
</dbReference>
<keyword evidence="4" id="KW-1185">Reference proteome</keyword>
<name>A0AAJ0MKN4_9PEZI</name>
<dbReference type="Pfam" id="PF02373">
    <property type="entry name" value="JmjC"/>
    <property type="match status" value="1"/>
</dbReference>
<reference evidence="3" key="2">
    <citation type="submission" date="2023-06" db="EMBL/GenBank/DDBJ databases">
        <authorList>
            <consortium name="Lawrence Berkeley National Laboratory"/>
            <person name="Haridas S."/>
            <person name="Hensen N."/>
            <person name="Bonometti L."/>
            <person name="Westerberg I."/>
            <person name="Brannstrom I.O."/>
            <person name="Guillou S."/>
            <person name="Cros-Aarteil S."/>
            <person name="Calhoun S."/>
            <person name="Kuo A."/>
            <person name="Mondo S."/>
            <person name="Pangilinan J."/>
            <person name="Riley R."/>
            <person name="Labutti K."/>
            <person name="Andreopoulos B."/>
            <person name="Lipzen A."/>
            <person name="Chen C."/>
            <person name="Yanf M."/>
            <person name="Daum C."/>
            <person name="Ng V."/>
            <person name="Clum A."/>
            <person name="Steindorff A."/>
            <person name="Ohm R."/>
            <person name="Martin F."/>
            <person name="Silar P."/>
            <person name="Natvig D."/>
            <person name="Lalanne C."/>
            <person name="Gautier V."/>
            <person name="Ament-Velasquez S.L."/>
            <person name="Kruys A."/>
            <person name="Hutchinson M.I."/>
            <person name="Powell A.J."/>
            <person name="Barry K."/>
            <person name="Miller A.N."/>
            <person name="Grigoriev I.V."/>
            <person name="Debuchy R."/>
            <person name="Gladieux P."/>
            <person name="Thoren M.H."/>
            <person name="Johannesson H."/>
        </authorList>
    </citation>
    <scope>NUCLEOTIDE SEQUENCE</scope>
    <source>
        <strain evidence="3">CBS 955.72</strain>
    </source>
</reference>
<feature type="domain" description="JmjC" evidence="2">
    <location>
        <begin position="317"/>
        <end position="489"/>
    </location>
</feature>
<dbReference type="EMBL" id="JAUIQD010000001">
    <property type="protein sequence ID" value="KAK3363990.1"/>
    <property type="molecule type" value="Genomic_DNA"/>
</dbReference>
<evidence type="ECO:0000256" key="1">
    <source>
        <dbReference type="SAM" id="MobiDB-lite"/>
    </source>
</evidence>
<dbReference type="SMART" id="SM00558">
    <property type="entry name" value="JmjC"/>
    <property type="match status" value="1"/>
</dbReference>
<feature type="region of interest" description="Disordered" evidence="1">
    <location>
        <begin position="24"/>
        <end position="51"/>
    </location>
</feature>
<dbReference type="GO" id="GO:0000785">
    <property type="term" value="C:chromatin"/>
    <property type="evidence" value="ECO:0007669"/>
    <property type="project" value="TreeGrafter"/>
</dbReference>
<protein>
    <submittedName>
        <fullName evidence="3">JmjC domain, hydroxylase-domain-containing protein</fullName>
    </submittedName>
</protein>
<dbReference type="PANTHER" id="PTHR10694">
    <property type="entry name" value="LYSINE-SPECIFIC DEMETHYLASE"/>
    <property type="match status" value="1"/>
</dbReference>
<dbReference type="Gene3D" id="2.60.120.650">
    <property type="entry name" value="Cupin"/>
    <property type="match status" value="1"/>
</dbReference>
<proteinExistence type="predicted"/>
<dbReference type="GO" id="GO:0010468">
    <property type="term" value="P:regulation of gene expression"/>
    <property type="evidence" value="ECO:0007669"/>
    <property type="project" value="TreeGrafter"/>
</dbReference>